<feature type="compositionally biased region" description="Acidic residues" evidence="1">
    <location>
        <begin position="192"/>
        <end position="205"/>
    </location>
</feature>
<evidence type="ECO:0000313" key="3">
    <source>
        <dbReference type="Proteomes" id="UP001596135"/>
    </source>
</evidence>
<feature type="region of interest" description="Disordered" evidence="1">
    <location>
        <begin position="1"/>
        <end position="36"/>
    </location>
</feature>
<evidence type="ECO:0000313" key="2">
    <source>
        <dbReference type="EMBL" id="MFC6045362.1"/>
    </source>
</evidence>
<feature type="compositionally biased region" description="Polar residues" evidence="1">
    <location>
        <begin position="175"/>
        <end position="187"/>
    </location>
</feature>
<evidence type="ECO:0000256" key="1">
    <source>
        <dbReference type="SAM" id="MobiDB-lite"/>
    </source>
</evidence>
<dbReference type="Proteomes" id="UP001596135">
    <property type="component" value="Unassembled WGS sequence"/>
</dbReference>
<gene>
    <name evidence="2" type="ORF">ACFPYL_19915</name>
</gene>
<accession>A0ABW1LQ86</accession>
<comment type="caution">
    <text evidence="2">The sequence shown here is derived from an EMBL/GenBank/DDBJ whole genome shotgun (WGS) entry which is preliminary data.</text>
</comment>
<evidence type="ECO:0008006" key="4">
    <source>
        <dbReference type="Google" id="ProtNLM"/>
    </source>
</evidence>
<dbReference type="EMBL" id="JBHSRJ010000009">
    <property type="protein sequence ID" value="MFC6045362.1"/>
    <property type="molecule type" value="Genomic_DNA"/>
</dbReference>
<keyword evidence="3" id="KW-1185">Reference proteome</keyword>
<reference evidence="3" key="1">
    <citation type="journal article" date="2019" name="Int. J. Syst. Evol. Microbiol.">
        <title>The Global Catalogue of Microorganisms (GCM) 10K type strain sequencing project: providing services to taxonomists for standard genome sequencing and annotation.</title>
        <authorList>
            <consortium name="The Broad Institute Genomics Platform"/>
            <consortium name="The Broad Institute Genome Sequencing Center for Infectious Disease"/>
            <person name="Wu L."/>
            <person name="Ma J."/>
        </authorList>
    </citation>
    <scope>NUCLEOTIDE SEQUENCE [LARGE SCALE GENOMIC DNA]</scope>
    <source>
        <strain evidence="3">CCUG 54522</strain>
    </source>
</reference>
<feature type="compositionally biased region" description="Low complexity" evidence="1">
    <location>
        <begin position="9"/>
        <end position="21"/>
    </location>
</feature>
<organism evidence="2 3">
    <name type="scientific">Nocardioides hankookensis</name>
    <dbReference type="NCBI Taxonomy" id="443157"/>
    <lineage>
        <taxon>Bacteria</taxon>
        <taxon>Bacillati</taxon>
        <taxon>Actinomycetota</taxon>
        <taxon>Actinomycetes</taxon>
        <taxon>Propionibacteriales</taxon>
        <taxon>Nocardioidaceae</taxon>
        <taxon>Nocardioides</taxon>
    </lineage>
</organism>
<proteinExistence type="predicted"/>
<name>A0ABW1LQ86_9ACTN</name>
<feature type="region of interest" description="Disordered" evidence="1">
    <location>
        <begin position="169"/>
        <end position="235"/>
    </location>
</feature>
<protein>
    <recommendedName>
        <fullName evidence="4">ATP synthase F0 subunit B</fullName>
    </recommendedName>
</protein>
<feature type="compositionally biased region" description="Basic and acidic residues" evidence="1">
    <location>
        <begin position="23"/>
        <end position="36"/>
    </location>
</feature>
<dbReference type="RefSeq" id="WP_379158436.1">
    <property type="nucleotide sequence ID" value="NZ_JBHSRJ010000009.1"/>
</dbReference>
<sequence>MPKDPSVPSSTTATSSTASTTERAQDMRTRLGAQREAEEMLAEASRLRRAAAENADAIVAEAEALATQLVDEAREAADTLAAEARERADGILARAYHEADDLQRHTEEERARIRDEVVAAGRAEIEEFRSRSAGALDSAQDGLTRLAPSLEGAVATVAEVLRSLDELRNGPAELETTTPAVLEQQTPVADADTVEAEQTEAEQTEVEPATGVTSEAKPEDTEARPLGWLFRASQT</sequence>